<accession>A0AAD4R3M4</accession>
<dbReference type="PROSITE" id="PS50262">
    <property type="entry name" value="G_PROTEIN_RECEP_F1_2"/>
    <property type="match status" value="1"/>
</dbReference>
<gene>
    <name evidence="13" type="ORF">DdX_12437</name>
</gene>
<feature type="region of interest" description="Disordered" evidence="10">
    <location>
        <begin position="399"/>
        <end position="422"/>
    </location>
</feature>
<evidence type="ECO:0000256" key="5">
    <source>
        <dbReference type="ARBA" id="ARBA00023040"/>
    </source>
</evidence>
<dbReference type="PANTHER" id="PTHR24246">
    <property type="entry name" value="OLFACTORY RECEPTOR AND ADENOSINE RECEPTOR"/>
    <property type="match status" value="1"/>
</dbReference>
<dbReference type="CDD" id="cd00637">
    <property type="entry name" value="7tm_classA_rhodopsin-like"/>
    <property type="match status" value="1"/>
</dbReference>
<feature type="region of interest" description="Disordered" evidence="10">
    <location>
        <begin position="833"/>
        <end position="866"/>
    </location>
</feature>
<evidence type="ECO:0000259" key="12">
    <source>
        <dbReference type="PROSITE" id="PS50262"/>
    </source>
</evidence>
<reference evidence="13" key="1">
    <citation type="submission" date="2022-01" db="EMBL/GenBank/DDBJ databases">
        <title>Genome Sequence Resource for Two Populations of Ditylenchus destructor, the Migratory Endoparasitic Phytonematode.</title>
        <authorList>
            <person name="Zhang H."/>
            <person name="Lin R."/>
            <person name="Xie B."/>
        </authorList>
    </citation>
    <scope>NUCLEOTIDE SEQUENCE</scope>
    <source>
        <strain evidence="13">BazhouSP</strain>
    </source>
</reference>
<evidence type="ECO:0000313" key="14">
    <source>
        <dbReference type="Proteomes" id="UP001201812"/>
    </source>
</evidence>
<keyword evidence="8" id="KW-0325">Glycoprotein</keyword>
<evidence type="ECO:0000256" key="11">
    <source>
        <dbReference type="SAM" id="Phobius"/>
    </source>
</evidence>
<evidence type="ECO:0000256" key="2">
    <source>
        <dbReference type="ARBA" id="ARBA00022475"/>
    </source>
</evidence>
<evidence type="ECO:0000256" key="7">
    <source>
        <dbReference type="ARBA" id="ARBA00023170"/>
    </source>
</evidence>
<keyword evidence="4 11" id="KW-1133">Transmembrane helix</keyword>
<dbReference type="SUPFAM" id="SSF81321">
    <property type="entry name" value="Family A G protein-coupled receptor-like"/>
    <property type="match status" value="1"/>
</dbReference>
<feature type="transmembrane region" description="Helical" evidence="11">
    <location>
        <begin position="266"/>
        <end position="291"/>
    </location>
</feature>
<keyword evidence="2" id="KW-1003">Cell membrane</keyword>
<dbReference type="EMBL" id="JAKKPZ010000041">
    <property type="protein sequence ID" value="KAI1707341.1"/>
    <property type="molecule type" value="Genomic_DNA"/>
</dbReference>
<comment type="subcellular location">
    <subcellularLocation>
        <location evidence="1">Cell membrane</location>
        <topology evidence="1">Multi-pass membrane protein</topology>
    </subcellularLocation>
</comment>
<dbReference type="InterPro" id="IPR017452">
    <property type="entry name" value="GPCR_Rhodpsn_7TM"/>
</dbReference>
<feature type="transmembrane region" description="Helical" evidence="11">
    <location>
        <begin position="331"/>
        <end position="355"/>
    </location>
</feature>
<dbReference type="Proteomes" id="UP001201812">
    <property type="component" value="Unassembled WGS sequence"/>
</dbReference>
<evidence type="ECO:0000256" key="9">
    <source>
        <dbReference type="ARBA" id="ARBA00023224"/>
    </source>
</evidence>
<dbReference type="Gene3D" id="1.20.1070.10">
    <property type="entry name" value="Rhodopsin 7-helix transmembrane proteins"/>
    <property type="match status" value="2"/>
</dbReference>
<sequence length="866" mass="97239">MMGTSHWLITAAGSPQLQPADRQKFPSQTAYMQQAILPLGTLTRAYDRVDFVPVEDHSDGVGMKERIDNAGDFKGFEMNGRIQERLDATELMLDELISQYGHNGSAEDFTYENLDYASQNAGGSTSLSTASLFIQSKSSTNDMKMAAVLLCDILGALCILLNLFVIASLVRNRRRVLTNVFYILVLHCAIVDLIRGGCLVAWGMPHLLPMRTMQDRLMALKINQFTLVILRSCNLLTIFNLLVFTTNEFIVIKYPLHYRRYFRRRTVLVILAISWLVSLLFGVGSVFSNFFESAHSVMVLNNGTIAVLFRNDTAAGGEVTRREIAGLPVNVISMLMIFILCYVCLFTVLICYGTILRTIRRFHLVEKGKSKFHSEESQRISQRSSIYQQRFHHNTPSHGPAWHYQSTHSNPHTPRMQHHGHSPLGPAPSAATTYHYAHNHYHPHAHSQSVRETVSAVRETNGIHAADSHAIIAESGTNTPGQASVCTNCTTAETQEGIDKNSRRCNSHRKWRSHLMSRHKYLIVIGTVLFVDVLFLFPYSGIQMVAFLHLNNVLATSHKSTLIRWGLQILIGIHSVCQPLCYFRMNEFRRLACCSKKSGIGINRSKSFSQTKDQINTTDEETMLRFEQIIAENGTADLKFRGPTTPDTRREKEVLLNKGRQKLHKKGSGNSSTNSVIVNALRKISSSSLILHDHIFTTESDDDDGMSENCQGANGYDDGDIPSCCSEETQEECVEMGKHGKRKSKKRKNGTSSSATVLACKGFRIRKSSKQRGSTRDMQENTMLNTPFLESNWSRVGTVGKFRTYGTAKNEEGEVKQKLSNLSNLTGLRSNSVFDRESLFQGENEEQRSKKSDASRRSDLSQSPRN</sequence>
<keyword evidence="6 11" id="KW-0472">Membrane</keyword>
<evidence type="ECO:0000256" key="3">
    <source>
        <dbReference type="ARBA" id="ARBA00022692"/>
    </source>
</evidence>
<evidence type="ECO:0000256" key="8">
    <source>
        <dbReference type="ARBA" id="ARBA00023180"/>
    </source>
</evidence>
<keyword evidence="14" id="KW-1185">Reference proteome</keyword>
<evidence type="ECO:0000256" key="4">
    <source>
        <dbReference type="ARBA" id="ARBA00022989"/>
    </source>
</evidence>
<evidence type="ECO:0000256" key="1">
    <source>
        <dbReference type="ARBA" id="ARBA00004651"/>
    </source>
</evidence>
<feature type="transmembrane region" description="Helical" evidence="11">
    <location>
        <begin position="521"/>
        <end position="542"/>
    </location>
</feature>
<dbReference type="GO" id="GO:0005886">
    <property type="term" value="C:plasma membrane"/>
    <property type="evidence" value="ECO:0007669"/>
    <property type="project" value="UniProtKB-SubCell"/>
</dbReference>
<dbReference type="PANTHER" id="PTHR24246:SF27">
    <property type="entry name" value="ADENOSINE RECEPTOR, ISOFORM A"/>
    <property type="match status" value="1"/>
</dbReference>
<feature type="transmembrane region" description="Helical" evidence="11">
    <location>
        <begin position="145"/>
        <end position="169"/>
    </location>
</feature>
<keyword evidence="9" id="KW-0807">Transducer</keyword>
<feature type="transmembrane region" description="Helical" evidence="11">
    <location>
        <begin position="181"/>
        <end position="204"/>
    </location>
</feature>
<evidence type="ECO:0000313" key="13">
    <source>
        <dbReference type="EMBL" id="KAI1707341.1"/>
    </source>
</evidence>
<protein>
    <submittedName>
        <fullName evidence="13">7 transmembrane receptor (Rhodopsin family) domain-containing protein</fullName>
    </submittedName>
</protein>
<dbReference type="GO" id="GO:0004930">
    <property type="term" value="F:G protein-coupled receptor activity"/>
    <property type="evidence" value="ECO:0007669"/>
    <property type="project" value="UniProtKB-KW"/>
</dbReference>
<dbReference type="AlphaFoldDB" id="A0AAD4R3M4"/>
<organism evidence="13 14">
    <name type="scientific">Ditylenchus destructor</name>
    <dbReference type="NCBI Taxonomy" id="166010"/>
    <lineage>
        <taxon>Eukaryota</taxon>
        <taxon>Metazoa</taxon>
        <taxon>Ecdysozoa</taxon>
        <taxon>Nematoda</taxon>
        <taxon>Chromadorea</taxon>
        <taxon>Rhabditida</taxon>
        <taxon>Tylenchina</taxon>
        <taxon>Tylenchomorpha</taxon>
        <taxon>Sphaerularioidea</taxon>
        <taxon>Anguinidae</taxon>
        <taxon>Anguininae</taxon>
        <taxon>Ditylenchus</taxon>
    </lineage>
</organism>
<feature type="compositionally biased region" description="Basic and acidic residues" evidence="10">
    <location>
        <begin position="845"/>
        <end position="859"/>
    </location>
</feature>
<dbReference type="Pfam" id="PF00001">
    <property type="entry name" value="7tm_1"/>
    <property type="match status" value="1"/>
</dbReference>
<dbReference type="InterPro" id="IPR000276">
    <property type="entry name" value="GPCR_Rhodpsn"/>
</dbReference>
<comment type="caution">
    <text evidence="13">The sequence shown here is derived from an EMBL/GenBank/DDBJ whole genome shotgun (WGS) entry which is preliminary data.</text>
</comment>
<evidence type="ECO:0000256" key="10">
    <source>
        <dbReference type="SAM" id="MobiDB-lite"/>
    </source>
</evidence>
<feature type="domain" description="G-protein coupled receptors family 1 profile" evidence="12">
    <location>
        <begin position="161"/>
        <end position="582"/>
    </location>
</feature>
<proteinExistence type="predicted"/>
<keyword evidence="5" id="KW-0297">G-protein coupled receptor</keyword>
<name>A0AAD4R3M4_9BILA</name>
<keyword evidence="7 13" id="KW-0675">Receptor</keyword>
<evidence type="ECO:0000256" key="6">
    <source>
        <dbReference type="ARBA" id="ARBA00023136"/>
    </source>
</evidence>
<keyword evidence="3 11" id="KW-0812">Transmembrane</keyword>
<feature type="transmembrane region" description="Helical" evidence="11">
    <location>
        <begin position="224"/>
        <end position="245"/>
    </location>
</feature>